<name>V8CEK5_9HELI</name>
<proteinExistence type="predicted"/>
<dbReference type="EMBL" id="AZJI01000001">
    <property type="protein sequence ID" value="ETD25166.1"/>
    <property type="molecule type" value="Genomic_DNA"/>
</dbReference>
<reference evidence="1 2" key="1">
    <citation type="journal article" date="2014" name="Genome Announc.">
        <title>Draft genome sequences of six enterohepatic helicobacter species isolated from humans and one from rhesus macaques.</title>
        <authorList>
            <person name="Shen Z."/>
            <person name="Sheh A."/>
            <person name="Young S.K."/>
            <person name="Abouelliel A."/>
            <person name="Ward D.V."/>
            <person name="Earl A.M."/>
            <person name="Fox J.G."/>
        </authorList>
    </citation>
    <scope>NUCLEOTIDE SEQUENCE [LARGE SCALE GENOMIC DNA]</scope>
    <source>
        <strain evidence="1 2">MIT 99-5501</strain>
    </source>
</reference>
<dbReference type="RefSeq" id="WP_023927208.1">
    <property type="nucleotide sequence ID" value="NZ_KI669454.1"/>
</dbReference>
<accession>V8CEK5</accession>
<dbReference type="AlphaFoldDB" id="V8CEK5"/>
<dbReference type="PATRIC" id="fig|1357400.3.peg.686"/>
<dbReference type="OrthoDB" id="5325922at2"/>
<dbReference type="Proteomes" id="UP000018731">
    <property type="component" value="Unassembled WGS sequence"/>
</dbReference>
<protein>
    <recommendedName>
        <fullName evidence="3">Outer membrane protein beta-barrel domain-containing protein</fullName>
    </recommendedName>
</protein>
<gene>
    <name evidence="1" type="ORF">HMPREF2086_00501</name>
</gene>
<dbReference type="HOGENOM" id="CLU_088901_0_0_7"/>
<comment type="caution">
    <text evidence="1">The sequence shown here is derived from an EMBL/GenBank/DDBJ whole genome shotgun (WGS) entry which is preliminary data.</text>
</comment>
<evidence type="ECO:0000313" key="1">
    <source>
        <dbReference type="EMBL" id="ETD25166.1"/>
    </source>
</evidence>
<evidence type="ECO:0008006" key="3">
    <source>
        <dbReference type="Google" id="ProtNLM"/>
    </source>
</evidence>
<keyword evidence="2" id="KW-1185">Reference proteome</keyword>
<organism evidence="1 2">
    <name type="scientific">Helicobacter macacae MIT 99-5501</name>
    <dbReference type="NCBI Taxonomy" id="1357400"/>
    <lineage>
        <taxon>Bacteria</taxon>
        <taxon>Pseudomonadati</taxon>
        <taxon>Campylobacterota</taxon>
        <taxon>Epsilonproteobacteria</taxon>
        <taxon>Campylobacterales</taxon>
        <taxon>Helicobacteraceae</taxon>
        <taxon>Helicobacter</taxon>
    </lineage>
</organism>
<evidence type="ECO:0000313" key="2">
    <source>
        <dbReference type="Proteomes" id="UP000018731"/>
    </source>
</evidence>
<sequence length="273" mass="29439">MLDTISKSLKSAKLGFITFGTLGALLGSAEAANIITGGASKQDCYDTNCEFGRFGVGGGYYGFQGSEANVDNYIGYASFGIKEVYKARFQGEFDILLGGGKSEIKGSTFPQGFRRSADSFIFEPVIKLGVNVLTKKAPLFVNALVGVEQYRSGFGDTNRFYRTIGFTGLELNGEIPAGNKLRITYGAGYSWIFGANYQYDDTRAKVKGSISNYAVNANLGFEYDLPKGVYVYTKLIGKYQRIDSASSAIYNGASVSYPQSKGFAGMLEVGLGF</sequence>